<dbReference type="PANTHER" id="PTHR10983">
    <property type="entry name" value="1-ACYLGLYCEROL-3-PHOSPHATE ACYLTRANSFERASE-RELATED"/>
    <property type="match status" value="1"/>
</dbReference>
<evidence type="ECO:0000256" key="4">
    <source>
        <dbReference type="SAM" id="Phobius"/>
    </source>
</evidence>
<protein>
    <recommendedName>
        <fullName evidence="5">Phospholipid/glycerol acyltransferase domain-containing protein</fullName>
    </recommendedName>
</protein>
<dbReference type="InterPro" id="IPR032098">
    <property type="entry name" value="Acyltransf_C"/>
</dbReference>
<comment type="similarity">
    <text evidence="1">Belongs to the 1-acyl-sn-glycerol-3-phosphate acyltransferase family.</text>
</comment>
<dbReference type="Proteomes" id="UP001497497">
    <property type="component" value="Unassembled WGS sequence"/>
</dbReference>
<evidence type="ECO:0000259" key="5">
    <source>
        <dbReference type="SMART" id="SM00563"/>
    </source>
</evidence>
<dbReference type="SMART" id="SM00563">
    <property type="entry name" value="PlsC"/>
    <property type="match status" value="1"/>
</dbReference>
<keyword evidence="2" id="KW-0808">Transferase</keyword>
<evidence type="ECO:0000256" key="2">
    <source>
        <dbReference type="ARBA" id="ARBA00022679"/>
    </source>
</evidence>
<dbReference type="PANTHER" id="PTHR10983:SF2">
    <property type="entry name" value="ACYL-COA:LYSOPHOSPHATIDYLGLYCEROL ACYLTRANSFERASE 1"/>
    <property type="match status" value="1"/>
</dbReference>
<dbReference type="GO" id="GO:0036149">
    <property type="term" value="P:phosphatidylinositol acyl-chain remodeling"/>
    <property type="evidence" value="ECO:0007669"/>
    <property type="project" value="TreeGrafter"/>
</dbReference>
<dbReference type="AlphaFoldDB" id="A0AAV2ISL3"/>
<reference evidence="6 7" key="1">
    <citation type="submission" date="2024-04" db="EMBL/GenBank/DDBJ databases">
        <authorList>
            <consortium name="Genoscope - CEA"/>
            <person name="William W."/>
        </authorList>
    </citation>
    <scope>NUCLEOTIDE SEQUENCE [LARGE SCALE GENOMIC DNA]</scope>
</reference>
<evidence type="ECO:0000256" key="1">
    <source>
        <dbReference type="ARBA" id="ARBA00008655"/>
    </source>
</evidence>
<dbReference type="SUPFAM" id="SSF69593">
    <property type="entry name" value="Glycerol-3-phosphate (1)-acyltransferase"/>
    <property type="match status" value="1"/>
</dbReference>
<gene>
    <name evidence="6" type="ORF">GSLYS_00021301001</name>
</gene>
<organism evidence="6 7">
    <name type="scientific">Lymnaea stagnalis</name>
    <name type="common">Great pond snail</name>
    <name type="synonym">Helix stagnalis</name>
    <dbReference type="NCBI Taxonomy" id="6523"/>
    <lineage>
        <taxon>Eukaryota</taxon>
        <taxon>Metazoa</taxon>
        <taxon>Spiralia</taxon>
        <taxon>Lophotrochozoa</taxon>
        <taxon>Mollusca</taxon>
        <taxon>Gastropoda</taxon>
        <taxon>Heterobranchia</taxon>
        <taxon>Euthyneura</taxon>
        <taxon>Panpulmonata</taxon>
        <taxon>Hygrophila</taxon>
        <taxon>Lymnaeoidea</taxon>
        <taxon>Lymnaeidae</taxon>
        <taxon>Lymnaea</taxon>
    </lineage>
</organism>
<comment type="caution">
    <text evidence="6">The sequence shown here is derived from an EMBL/GenBank/DDBJ whole genome shotgun (WGS) entry which is preliminary data.</text>
</comment>
<name>A0AAV2ISL3_LYMST</name>
<dbReference type="EMBL" id="CAXITT010001130">
    <property type="protein sequence ID" value="CAL1547984.1"/>
    <property type="molecule type" value="Genomic_DNA"/>
</dbReference>
<sequence>METVYKYICYAFRFLFFTFTNLYALPCYMVWMTLLTPFRYLAPATYWKMEAFMFKMLQTMVVTWIDTNGYKVLECGDDISKLQDKGTIILCNHQSTADTPVLMLSSYGKGMASGNTFWIMYILFKYTNFGLVSMLRGDFFIDQGKNVRQFQLAKLKEHLLNSYLPHNRKWIIVFPEGGFLYKRIEASQEFARKYGHPVLQHTTLPRIGAMKTILDTVGVPYQPQEQNKDTDNDVNNYQLGDPSRPVKWVVDMTIAYKDKKPLDMLGMCIGYNPRNDILLHYRVYRAEDIPRDEAGLTTWLYNLYSKKDAILDHYYKEGRLPEDLFTEQSEFPQLEKSPLKFDLLQQILIHTFFITSCYVHYVYLVKPIFAIFSFFLSFIF</sequence>
<proteinExistence type="inferred from homology"/>
<keyword evidence="3" id="KW-0012">Acyltransferase</keyword>
<keyword evidence="4" id="KW-1133">Transmembrane helix</keyword>
<dbReference type="CDD" id="cd07990">
    <property type="entry name" value="LPLAT_LCLAT1-like"/>
    <property type="match status" value="1"/>
</dbReference>
<keyword evidence="4" id="KW-0472">Membrane</keyword>
<keyword evidence="7" id="KW-1185">Reference proteome</keyword>
<dbReference type="InterPro" id="IPR002123">
    <property type="entry name" value="Plipid/glycerol_acylTrfase"/>
</dbReference>
<accession>A0AAV2ISL3</accession>
<feature type="transmembrane region" description="Helical" evidence="4">
    <location>
        <begin position="358"/>
        <end position="379"/>
    </location>
</feature>
<dbReference type="GO" id="GO:0016746">
    <property type="term" value="F:acyltransferase activity"/>
    <property type="evidence" value="ECO:0007669"/>
    <property type="project" value="UniProtKB-KW"/>
</dbReference>
<feature type="domain" description="Phospholipid/glycerol acyltransferase" evidence="5">
    <location>
        <begin position="87"/>
        <end position="211"/>
    </location>
</feature>
<evidence type="ECO:0000256" key="3">
    <source>
        <dbReference type="ARBA" id="ARBA00023315"/>
    </source>
</evidence>
<feature type="transmembrane region" description="Helical" evidence="4">
    <location>
        <begin position="7"/>
        <end position="31"/>
    </location>
</feature>
<evidence type="ECO:0000313" key="6">
    <source>
        <dbReference type="EMBL" id="CAL1547984.1"/>
    </source>
</evidence>
<evidence type="ECO:0000313" key="7">
    <source>
        <dbReference type="Proteomes" id="UP001497497"/>
    </source>
</evidence>
<dbReference type="Pfam" id="PF16076">
    <property type="entry name" value="Acyltransf_C"/>
    <property type="match status" value="1"/>
</dbReference>
<keyword evidence="4" id="KW-0812">Transmembrane</keyword>
<dbReference type="GO" id="GO:0005783">
    <property type="term" value="C:endoplasmic reticulum"/>
    <property type="evidence" value="ECO:0007669"/>
    <property type="project" value="TreeGrafter"/>
</dbReference>
<dbReference type="Pfam" id="PF01553">
    <property type="entry name" value="Acyltransferase"/>
    <property type="match status" value="1"/>
</dbReference>